<dbReference type="AlphaFoldDB" id="A0A3L9ZPL9"/>
<dbReference type="InterPro" id="IPR024311">
    <property type="entry name" value="Lipocalin-like"/>
</dbReference>
<accession>A0A3L9ZPL9</accession>
<evidence type="ECO:0000256" key="1">
    <source>
        <dbReference type="SAM" id="SignalP"/>
    </source>
</evidence>
<feature type="domain" description="Lipocalin-like" evidence="2">
    <location>
        <begin position="49"/>
        <end position="128"/>
    </location>
</feature>
<keyword evidence="1" id="KW-0732">Signal</keyword>
<gene>
    <name evidence="3" type="ORF">BC961_2302</name>
</gene>
<sequence>MYLCVSINSLKFREMKKVILLCTLAVLMFACKSTSATSTNTDTKAQVAMKGNWEITSVTYPGSQYIKVETFQLADSDCFVGSKWKFISNNNKGNMALTKANCVAFSSPITWFVNKNGQFVLKVLDAGEKARKVKDGYILSLANQTQTSFQLVDKIDVGGKMTDVVYQFQKVN</sequence>
<evidence type="ECO:0000313" key="4">
    <source>
        <dbReference type="Proteomes" id="UP000280368"/>
    </source>
</evidence>
<evidence type="ECO:0000313" key="3">
    <source>
        <dbReference type="EMBL" id="RMA74961.1"/>
    </source>
</evidence>
<dbReference type="EMBL" id="REFH01000010">
    <property type="protein sequence ID" value="RMA74961.1"/>
    <property type="molecule type" value="Genomic_DNA"/>
</dbReference>
<reference evidence="3 4" key="1">
    <citation type="submission" date="2018-10" db="EMBL/GenBank/DDBJ databases">
        <title>Genomic Encyclopedia of Archaeal and Bacterial Type Strains, Phase II (KMG-II): from individual species to whole genera.</title>
        <authorList>
            <person name="Goeker M."/>
        </authorList>
    </citation>
    <scope>NUCLEOTIDE SEQUENCE [LARGE SCALE GENOMIC DNA]</scope>
    <source>
        <strain evidence="3 4">DSM 19727</strain>
    </source>
</reference>
<dbReference type="Proteomes" id="UP000280368">
    <property type="component" value="Unassembled WGS sequence"/>
</dbReference>
<keyword evidence="4" id="KW-1185">Reference proteome</keyword>
<organism evidence="3 4">
    <name type="scientific">Flavobacterium weaverense</name>
    <dbReference type="NCBI Taxonomy" id="271156"/>
    <lineage>
        <taxon>Bacteria</taxon>
        <taxon>Pseudomonadati</taxon>
        <taxon>Bacteroidota</taxon>
        <taxon>Flavobacteriia</taxon>
        <taxon>Flavobacteriales</taxon>
        <taxon>Flavobacteriaceae</taxon>
        <taxon>Flavobacterium</taxon>
    </lineage>
</organism>
<name>A0A3L9ZPL9_9FLAO</name>
<comment type="caution">
    <text evidence="3">The sequence shown here is derived from an EMBL/GenBank/DDBJ whole genome shotgun (WGS) entry which is preliminary data.</text>
</comment>
<protein>
    <submittedName>
        <fullName evidence="3">Lipocalin-like protein</fullName>
    </submittedName>
</protein>
<dbReference type="Pfam" id="PF13648">
    <property type="entry name" value="Lipocalin_4"/>
    <property type="match status" value="1"/>
</dbReference>
<proteinExistence type="predicted"/>
<feature type="chain" id="PRO_5017974930" evidence="1">
    <location>
        <begin position="39"/>
        <end position="172"/>
    </location>
</feature>
<evidence type="ECO:0000259" key="2">
    <source>
        <dbReference type="Pfam" id="PF13648"/>
    </source>
</evidence>
<feature type="signal peptide" evidence="1">
    <location>
        <begin position="1"/>
        <end position="38"/>
    </location>
</feature>